<dbReference type="Pfam" id="PF02931">
    <property type="entry name" value="Neur_chan_LBD"/>
    <property type="match status" value="1"/>
</dbReference>
<keyword evidence="3 5" id="KW-1133">Transmembrane helix</keyword>
<dbReference type="GO" id="GO:0004888">
    <property type="term" value="F:transmembrane signaling receptor activity"/>
    <property type="evidence" value="ECO:0007669"/>
    <property type="project" value="InterPro"/>
</dbReference>
<protein>
    <submittedName>
        <fullName evidence="11">Neuronal acetylcholine receptor subunit beta-3-like</fullName>
    </submittedName>
</protein>
<keyword evidence="4 5" id="KW-0472">Membrane</keyword>
<dbReference type="Proteomes" id="UP001165740">
    <property type="component" value="Chromosome 8"/>
</dbReference>
<accession>A0A9W3B7C5</accession>
<comment type="subcellular location">
    <subcellularLocation>
        <location evidence="1">Membrane</location>
        <topology evidence="1">Multi-pass membrane protein</topology>
    </subcellularLocation>
</comment>
<dbReference type="OrthoDB" id="5809364at2759"/>
<dbReference type="SUPFAM" id="SSF63712">
    <property type="entry name" value="Nicotinic receptor ligand binding domain-like"/>
    <property type="match status" value="1"/>
</dbReference>
<evidence type="ECO:0000256" key="6">
    <source>
        <dbReference type="SAM" id="MobiDB-lite"/>
    </source>
</evidence>
<feature type="region of interest" description="Disordered" evidence="6">
    <location>
        <begin position="372"/>
        <end position="391"/>
    </location>
</feature>
<comment type="similarity">
    <text evidence="5">Belongs to the ligand-gated ion channel (TC 1.A.9) family.</text>
</comment>
<gene>
    <name evidence="11" type="primary">LOC129927843</name>
</gene>
<reference evidence="11" key="1">
    <citation type="submission" date="2025-08" db="UniProtKB">
        <authorList>
            <consortium name="RefSeq"/>
        </authorList>
    </citation>
    <scope>IDENTIFICATION</scope>
</reference>
<dbReference type="RefSeq" id="XP_055895350.1">
    <property type="nucleotide sequence ID" value="XM_056039375.1"/>
</dbReference>
<evidence type="ECO:0000256" key="7">
    <source>
        <dbReference type="SAM" id="SignalP"/>
    </source>
</evidence>
<sequence>MLLLWILGFVTKCSGQNYSDGLEIMRTKLKADNYNPDLRPLINQSAIISVSVSFQLVSIVEVNDVTQSFVCNGFLPLTWTDEILAWEPSDYGGLMSIHPLPEAVWRPRVVLLNTIDKRDLFGDDKAPLNVESTGLTHWIPGSLFLTSCELDMTKYPFDKHTCFIQLIAMTYQTHELHFIAPKSPEVGLTFYTPHGEWNLLKTTIEAFNDTSGFVKYSSIKISFDIQRRPLFLMINIVLPVIFLSFLNILVFLIPADSGEKIGYGITVLLALSVFLSIVGGMLPRSSKSMPEVTMYLFILLIISMLTVLDSIAIVCLHHMEEKETKHLRAKHNYKSAIKKVTTLRQAVTGLNGVSKVGLSTIAAKLREQGNAKTIHVPESPDKGNNHENDSLDEDQKSYAEYNKYKIIGKYIDKVSLVVFLVVWLAVTAGFMLDIASPHIF</sequence>
<evidence type="ECO:0000256" key="5">
    <source>
        <dbReference type="RuleBase" id="RU000687"/>
    </source>
</evidence>
<dbReference type="InterPro" id="IPR038050">
    <property type="entry name" value="Neuro_actylchol_rec"/>
</dbReference>
<dbReference type="InterPro" id="IPR006202">
    <property type="entry name" value="Neur_chan_lig-bd"/>
</dbReference>
<dbReference type="Gene3D" id="2.70.170.10">
    <property type="entry name" value="Neurotransmitter-gated ion-channel ligand-binding domain"/>
    <property type="match status" value="1"/>
</dbReference>
<feature type="transmembrane region" description="Helical" evidence="5">
    <location>
        <begin position="414"/>
        <end position="432"/>
    </location>
</feature>
<dbReference type="FunFam" id="2.70.170.10:FF:000028">
    <property type="entry name" value="AcetylCholine Receptor"/>
    <property type="match status" value="1"/>
</dbReference>
<dbReference type="CDD" id="cd18989">
    <property type="entry name" value="LGIC_ECD_cation"/>
    <property type="match status" value="1"/>
</dbReference>
<dbReference type="PANTHER" id="PTHR18945">
    <property type="entry name" value="NEUROTRANSMITTER GATED ION CHANNEL"/>
    <property type="match status" value="1"/>
</dbReference>
<feature type="domain" description="Neurotransmitter-gated ion-channel ligand-binding" evidence="8">
    <location>
        <begin position="32"/>
        <end position="229"/>
    </location>
</feature>
<dbReference type="InterPro" id="IPR006201">
    <property type="entry name" value="Neur_channel"/>
</dbReference>
<evidence type="ECO:0000256" key="2">
    <source>
        <dbReference type="ARBA" id="ARBA00022692"/>
    </source>
</evidence>
<dbReference type="InterPro" id="IPR036719">
    <property type="entry name" value="Neuro-gated_channel_TM_sf"/>
</dbReference>
<name>A0A9W3B7C5_BIOGL</name>
<dbReference type="InterPro" id="IPR036734">
    <property type="entry name" value="Neur_chan_lig-bd_sf"/>
</dbReference>
<evidence type="ECO:0000259" key="9">
    <source>
        <dbReference type="Pfam" id="PF02932"/>
    </source>
</evidence>
<dbReference type="PRINTS" id="PR00252">
    <property type="entry name" value="NRIONCHANNEL"/>
</dbReference>
<dbReference type="Gene3D" id="1.20.58.390">
    <property type="entry name" value="Neurotransmitter-gated ion-channel transmembrane domain"/>
    <property type="match status" value="1"/>
</dbReference>
<evidence type="ECO:0000256" key="3">
    <source>
        <dbReference type="ARBA" id="ARBA00022989"/>
    </source>
</evidence>
<evidence type="ECO:0000256" key="1">
    <source>
        <dbReference type="ARBA" id="ARBA00004141"/>
    </source>
</evidence>
<organism evidence="10 11">
    <name type="scientific">Biomphalaria glabrata</name>
    <name type="common">Bloodfluke planorb</name>
    <name type="synonym">Freshwater snail</name>
    <dbReference type="NCBI Taxonomy" id="6526"/>
    <lineage>
        <taxon>Eukaryota</taxon>
        <taxon>Metazoa</taxon>
        <taxon>Spiralia</taxon>
        <taxon>Lophotrochozoa</taxon>
        <taxon>Mollusca</taxon>
        <taxon>Gastropoda</taxon>
        <taxon>Heterobranchia</taxon>
        <taxon>Euthyneura</taxon>
        <taxon>Panpulmonata</taxon>
        <taxon>Hygrophila</taxon>
        <taxon>Lymnaeoidea</taxon>
        <taxon>Planorbidae</taxon>
        <taxon>Biomphalaria</taxon>
    </lineage>
</organism>
<dbReference type="GeneID" id="129927843"/>
<proteinExistence type="inferred from homology"/>
<evidence type="ECO:0000313" key="11">
    <source>
        <dbReference type="RefSeq" id="XP_055895350.1"/>
    </source>
</evidence>
<dbReference type="AlphaFoldDB" id="A0A9W3B7C5"/>
<keyword evidence="7" id="KW-0732">Signal</keyword>
<dbReference type="SUPFAM" id="SSF90112">
    <property type="entry name" value="Neurotransmitter-gated ion-channel transmembrane pore"/>
    <property type="match status" value="1"/>
</dbReference>
<feature type="transmembrane region" description="Helical" evidence="5">
    <location>
        <begin position="230"/>
        <end position="254"/>
    </location>
</feature>
<dbReference type="GO" id="GO:0005230">
    <property type="term" value="F:extracellular ligand-gated monoatomic ion channel activity"/>
    <property type="evidence" value="ECO:0007669"/>
    <property type="project" value="InterPro"/>
</dbReference>
<dbReference type="PROSITE" id="PS00236">
    <property type="entry name" value="NEUROTR_ION_CHANNEL"/>
    <property type="match status" value="1"/>
</dbReference>
<feature type="signal peptide" evidence="7">
    <location>
        <begin position="1"/>
        <end position="15"/>
    </location>
</feature>
<keyword evidence="5" id="KW-0813">Transport</keyword>
<keyword evidence="5" id="KW-0407">Ion channel</keyword>
<evidence type="ECO:0000259" key="8">
    <source>
        <dbReference type="Pfam" id="PF02931"/>
    </source>
</evidence>
<dbReference type="InterPro" id="IPR006029">
    <property type="entry name" value="Neurotrans-gated_channel_TM"/>
</dbReference>
<dbReference type="InterPro" id="IPR018000">
    <property type="entry name" value="Neurotransmitter_ion_chnl_CS"/>
</dbReference>
<dbReference type="CDD" id="cd19051">
    <property type="entry name" value="LGIC_TM_cation"/>
    <property type="match status" value="1"/>
</dbReference>
<keyword evidence="5" id="KW-0406">Ion transport</keyword>
<feature type="chain" id="PRO_5040780392" evidence="7">
    <location>
        <begin position="16"/>
        <end position="440"/>
    </location>
</feature>
<evidence type="ECO:0000256" key="4">
    <source>
        <dbReference type="ARBA" id="ARBA00023136"/>
    </source>
</evidence>
<dbReference type="OMA" id="DIASPHI"/>
<feature type="transmembrane region" description="Helical" evidence="5">
    <location>
        <begin position="294"/>
        <end position="316"/>
    </location>
</feature>
<keyword evidence="10" id="KW-1185">Reference proteome</keyword>
<dbReference type="Pfam" id="PF02932">
    <property type="entry name" value="Neur_chan_memb"/>
    <property type="match status" value="1"/>
</dbReference>
<feature type="domain" description="Neurotransmitter-gated ion-channel transmembrane" evidence="9">
    <location>
        <begin position="236"/>
        <end position="338"/>
    </location>
</feature>
<evidence type="ECO:0000313" key="10">
    <source>
        <dbReference type="Proteomes" id="UP001165740"/>
    </source>
</evidence>
<feature type="transmembrane region" description="Helical" evidence="5">
    <location>
        <begin position="261"/>
        <end position="282"/>
    </location>
</feature>
<feature type="compositionally biased region" description="Basic and acidic residues" evidence="6">
    <location>
        <begin position="378"/>
        <end position="391"/>
    </location>
</feature>
<keyword evidence="2 5" id="KW-0812">Transmembrane</keyword>
<dbReference type="GO" id="GO:0016020">
    <property type="term" value="C:membrane"/>
    <property type="evidence" value="ECO:0007669"/>
    <property type="project" value="UniProtKB-SubCell"/>
</dbReference>